<evidence type="ECO:0000313" key="1">
    <source>
        <dbReference type="EMBL" id="CAB4142226.1"/>
    </source>
</evidence>
<gene>
    <name evidence="1" type="ORF">UFOVP440_20</name>
</gene>
<sequence>MPTTIITGRDLTLTIATVNYDAQATSAVLANSPTVETYQTLDGKAYKHIDDQWTFDVEMLADWGATGSLCEALWSACESAPNTTLAASLTAATGAVFAFAVMPVFPAVGGAAPDAQTVSLSFTVVGTPTETFS</sequence>
<accession>A0A6J5MB70</accession>
<name>A0A6J5MB70_9CAUD</name>
<organism evidence="1">
    <name type="scientific">uncultured Caudovirales phage</name>
    <dbReference type="NCBI Taxonomy" id="2100421"/>
    <lineage>
        <taxon>Viruses</taxon>
        <taxon>Duplodnaviria</taxon>
        <taxon>Heunggongvirae</taxon>
        <taxon>Uroviricota</taxon>
        <taxon>Caudoviricetes</taxon>
        <taxon>Peduoviridae</taxon>
        <taxon>Maltschvirus</taxon>
        <taxon>Maltschvirus maltsch</taxon>
    </lineage>
</organism>
<protein>
    <submittedName>
        <fullName evidence="1">Uncharacterized protein</fullName>
    </submittedName>
</protein>
<dbReference type="EMBL" id="LR796408">
    <property type="protein sequence ID" value="CAB4142226.1"/>
    <property type="molecule type" value="Genomic_DNA"/>
</dbReference>
<reference evidence="1" key="1">
    <citation type="submission" date="2020-04" db="EMBL/GenBank/DDBJ databases">
        <authorList>
            <person name="Chiriac C."/>
            <person name="Salcher M."/>
            <person name="Ghai R."/>
            <person name="Kavagutti S V."/>
        </authorList>
    </citation>
    <scope>NUCLEOTIDE SEQUENCE</scope>
</reference>
<proteinExistence type="predicted"/>